<dbReference type="KEGG" id="sgs:AVL59_39555"/>
<dbReference type="Proteomes" id="UP000092659">
    <property type="component" value="Chromosome"/>
</dbReference>
<proteinExistence type="predicted"/>
<dbReference type="InterPro" id="IPR036890">
    <property type="entry name" value="HATPase_C_sf"/>
</dbReference>
<reference evidence="4 5" key="1">
    <citation type="submission" date="2016-06" db="EMBL/GenBank/DDBJ databases">
        <title>Complete genome sequence of Streptomyces griseochromogenes ATCC 14511, the Blasticidin S producer.</title>
        <authorList>
            <person name="Wu L."/>
        </authorList>
    </citation>
    <scope>NUCLEOTIDE SEQUENCE [LARGE SCALE GENOMIC DNA]</scope>
    <source>
        <strain evidence="4 5">ATCC 14511</strain>
    </source>
</reference>
<dbReference type="SUPFAM" id="SSF55874">
    <property type="entry name" value="ATPase domain of HSP90 chaperone/DNA topoisomerase II/histidine kinase"/>
    <property type="match status" value="1"/>
</dbReference>
<dbReference type="Pfam" id="PF13581">
    <property type="entry name" value="HATPase_c_2"/>
    <property type="match status" value="1"/>
</dbReference>
<name>A0A1B1BE15_9ACTN</name>
<keyword evidence="1" id="KW-0418">Kinase</keyword>
<evidence type="ECO:0000256" key="1">
    <source>
        <dbReference type="ARBA" id="ARBA00022527"/>
    </source>
</evidence>
<dbReference type="CDD" id="cd16936">
    <property type="entry name" value="HATPase_RsbW-like"/>
    <property type="match status" value="1"/>
</dbReference>
<evidence type="ECO:0000313" key="4">
    <source>
        <dbReference type="EMBL" id="ANP57064.1"/>
    </source>
</evidence>
<dbReference type="PANTHER" id="PTHR35526">
    <property type="entry name" value="ANTI-SIGMA-F FACTOR RSBW-RELATED"/>
    <property type="match status" value="1"/>
</dbReference>
<dbReference type="InterPro" id="IPR003594">
    <property type="entry name" value="HATPase_dom"/>
</dbReference>
<dbReference type="InterPro" id="IPR050267">
    <property type="entry name" value="Anti-sigma-factor_SerPK"/>
</dbReference>
<feature type="region of interest" description="Disordered" evidence="2">
    <location>
        <begin position="1"/>
        <end position="23"/>
    </location>
</feature>
<dbReference type="PANTHER" id="PTHR35526:SF3">
    <property type="entry name" value="ANTI-SIGMA-F FACTOR RSBW"/>
    <property type="match status" value="1"/>
</dbReference>
<dbReference type="Gene3D" id="3.30.565.10">
    <property type="entry name" value="Histidine kinase-like ATPase, C-terminal domain"/>
    <property type="match status" value="1"/>
</dbReference>
<dbReference type="STRING" id="68214.AVL59_39555"/>
<dbReference type="EMBL" id="CP016279">
    <property type="protein sequence ID" value="ANP57064.1"/>
    <property type="molecule type" value="Genomic_DNA"/>
</dbReference>
<dbReference type="GO" id="GO:0004674">
    <property type="term" value="F:protein serine/threonine kinase activity"/>
    <property type="evidence" value="ECO:0007669"/>
    <property type="project" value="UniProtKB-KW"/>
</dbReference>
<gene>
    <name evidence="4" type="ORF">AVL59_39555</name>
</gene>
<feature type="domain" description="Histidine kinase/HSP90-like ATPase" evidence="3">
    <location>
        <begin position="24"/>
        <end position="134"/>
    </location>
</feature>
<evidence type="ECO:0000256" key="2">
    <source>
        <dbReference type="SAM" id="MobiDB-lite"/>
    </source>
</evidence>
<keyword evidence="1" id="KW-0723">Serine/threonine-protein kinase</keyword>
<feature type="compositionally biased region" description="Polar residues" evidence="2">
    <location>
        <begin position="11"/>
        <end position="21"/>
    </location>
</feature>
<organism evidence="4 5">
    <name type="scientific">Streptomyces griseochromogenes</name>
    <dbReference type="NCBI Taxonomy" id="68214"/>
    <lineage>
        <taxon>Bacteria</taxon>
        <taxon>Bacillati</taxon>
        <taxon>Actinomycetota</taxon>
        <taxon>Actinomycetes</taxon>
        <taxon>Kitasatosporales</taxon>
        <taxon>Streptomycetaceae</taxon>
        <taxon>Streptomyces</taxon>
    </lineage>
</organism>
<evidence type="ECO:0000313" key="5">
    <source>
        <dbReference type="Proteomes" id="UP000092659"/>
    </source>
</evidence>
<keyword evidence="1" id="KW-0808">Transferase</keyword>
<evidence type="ECO:0000259" key="3">
    <source>
        <dbReference type="Pfam" id="PF13581"/>
    </source>
</evidence>
<dbReference type="AlphaFoldDB" id="A0A1B1BE15"/>
<sequence length="143" mass="15958">MKSVLKAVGRPTTTGIPSYSETMPCKPESARRARLLVTAALSTWGIEELVDAAKLVVDELLTNAIDHTRCRTARIAIRRIADDRVRISVADTSRDVPDMSNPRQDSEDGRGLVLVDALSDQWGYDRHRTWKVVWAELRTGASR</sequence>
<protein>
    <recommendedName>
        <fullName evidence="3">Histidine kinase/HSP90-like ATPase domain-containing protein</fullName>
    </recommendedName>
</protein>
<accession>A0A1B1BE15</accession>